<evidence type="ECO:0000256" key="5">
    <source>
        <dbReference type="ARBA" id="ARBA00022989"/>
    </source>
</evidence>
<keyword evidence="7" id="KW-0132">Cell division</keyword>
<gene>
    <name evidence="7" type="primary">mraY</name>
    <name evidence="9" type="ORF">EHF33_00030</name>
</gene>
<evidence type="ECO:0000313" key="9">
    <source>
        <dbReference type="EMBL" id="AZI41332.1"/>
    </source>
</evidence>
<feature type="transmembrane region" description="Helical" evidence="7">
    <location>
        <begin position="47"/>
        <end position="65"/>
    </location>
</feature>
<comment type="function">
    <text evidence="7">Catalyzes the initial step of the lipid cycle reactions in the biosynthesis of the cell wall peptidoglycan: transfers peptidoglycan precursor phospho-MurNAc-pentapeptide from UDP-MurNAc-pentapeptide onto the lipid carrier undecaprenyl phosphate, yielding undecaprenyl-pyrophosphoryl-MurNAc-pentapeptide, known as lipid I.</text>
</comment>
<comment type="pathway">
    <text evidence="7">Cell wall biogenesis; peptidoglycan biosynthesis.</text>
</comment>
<dbReference type="GO" id="GO:0071555">
    <property type="term" value="P:cell wall organization"/>
    <property type="evidence" value="ECO:0007669"/>
    <property type="project" value="UniProtKB-KW"/>
</dbReference>
<keyword evidence="7" id="KW-0961">Cell wall biogenesis/degradation</keyword>
<dbReference type="GO" id="GO:0009252">
    <property type="term" value="P:peptidoglycan biosynthetic process"/>
    <property type="evidence" value="ECO:0007669"/>
    <property type="project" value="UniProtKB-UniRule"/>
</dbReference>
<dbReference type="PROSITE" id="PS01348">
    <property type="entry name" value="MRAY_2"/>
    <property type="match status" value="1"/>
</dbReference>
<comment type="similarity">
    <text evidence="2 7">Belongs to the glycosyltransferase 4 family. MraY subfamily.</text>
</comment>
<comment type="catalytic activity">
    <reaction evidence="7">
        <text>UDP-N-acetyl-alpha-D-muramoyl-L-alanyl-gamma-D-glutamyl-meso-2,6-diaminopimeloyl-D-alanyl-D-alanine + di-trans,octa-cis-undecaprenyl phosphate = di-trans,octa-cis-undecaprenyl diphospho-N-acetyl-alpha-D-muramoyl-L-alanyl-D-glutamyl-meso-2,6-diaminopimeloyl-D-alanyl-D-alanine + UMP</text>
        <dbReference type="Rhea" id="RHEA:28386"/>
        <dbReference type="ChEBI" id="CHEBI:57865"/>
        <dbReference type="ChEBI" id="CHEBI:60392"/>
        <dbReference type="ChEBI" id="CHEBI:61386"/>
        <dbReference type="ChEBI" id="CHEBI:61387"/>
        <dbReference type="EC" id="2.7.8.13"/>
    </reaction>
</comment>
<dbReference type="InterPro" id="IPR018480">
    <property type="entry name" value="PNAcMuramoyl-5peptid_Trfase_CS"/>
</dbReference>
<keyword evidence="7 8" id="KW-0479">Metal-binding</keyword>
<evidence type="ECO:0000256" key="4">
    <source>
        <dbReference type="ARBA" id="ARBA00022692"/>
    </source>
</evidence>
<keyword evidence="7" id="KW-0573">Peptidoglycan synthesis</keyword>
<feature type="transmembrane region" description="Helical" evidence="7">
    <location>
        <begin position="176"/>
        <end position="202"/>
    </location>
</feature>
<evidence type="ECO:0000313" key="10">
    <source>
        <dbReference type="Proteomes" id="UP000276417"/>
    </source>
</evidence>
<evidence type="ECO:0000256" key="7">
    <source>
        <dbReference type="HAMAP-Rule" id="MF_00038"/>
    </source>
</evidence>
<keyword evidence="7" id="KW-0133">Cell shape</keyword>
<dbReference type="GO" id="GO:0008963">
    <property type="term" value="F:phospho-N-acetylmuramoyl-pentapeptide-transferase activity"/>
    <property type="evidence" value="ECO:0007669"/>
    <property type="project" value="UniProtKB-UniRule"/>
</dbReference>
<dbReference type="InterPro" id="IPR000715">
    <property type="entry name" value="Glycosyl_transferase_4"/>
</dbReference>
<feature type="binding site" evidence="8">
    <location>
        <position position="213"/>
    </location>
    <ligand>
        <name>Mg(2+)</name>
        <dbReference type="ChEBI" id="CHEBI:18420"/>
    </ligand>
</feature>
<dbReference type="GO" id="GO:0046872">
    <property type="term" value="F:metal ion binding"/>
    <property type="evidence" value="ECO:0007669"/>
    <property type="project" value="UniProtKB-KW"/>
</dbReference>
<dbReference type="GO" id="GO:0051992">
    <property type="term" value="F:UDP-N-acetylmuramoyl-L-alanyl-D-glutamyl-meso-2,6-diaminopimelyl-D-alanyl-D-alanine:undecaprenyl-phosphate transferase activity"/>
    <property type="evidence" value="ECO:0007669"/>
    <property type="project" value="RHEA"/>
</dbReference>
<feature type="transmembrane region" description="Helical" evidence="7">
    <location>
        <begin position="144"/>
        <end position="164"/>
    </location>
</feature>
<feature type="binding site" evidence="8">
    <location>
        <position position="162"/>
    </location>
    <ligand>
        <name>Mg(2+)</name>
        <dbReference type="ChEBI" id="CHEBI:18420"/>
    </ligand>
</feature>
<dbReference type="KEGG" id="dph:EHF33_00030"/>
<comment type="subcellular location">
    <subcellularLocation>
        <location evidence="7">Cell membrane</location>
        <topology evidence="7">Multi-pass membrane protein</topology>
    </subcellularLocation>
    <subcellularLocation>
        <location evidence="1">Membrane</location>
        <topology evidence="1">Multi-pass membrane protein</topology>
    </subcellularLocation>
</comment>
<keyword evidence="3 7" id="KW-0808">Transferase</keyword>
<accession>A0A3G8Y7H3</accession>
<evidence type="ECO:0000256" key="2">
    <source>
        <dbReference type="ARBA" id="ARBA00005583"/>
    </source>
</evidence>
<feature type="transmembrane region" description="Helical" evidence="7">
    <location>
        <begin position="284"/>
        <end position="303"/>
    </location>
</feature>
<dbReference type="EMBL" id="CP034183">
    <property type="protein sequence ID" value="AZI41332.1"/>
    <property type="molecule type" value="Genomic_DNA"/>
</dbReference>
<sequence>MILTALLSWFLLGFFIHVSKLRGWGQPVRKEGPQTHLQKEGTPTAGGVAFVLAFAAMWLVYFFSGARAANFSAEREILIVAAAIGMGLIGFIDDLLKIRSRMVGGKKELLAREKFPLQLIVGAVFAYFAAPLSSHLLLQSFGPIWDTVLITLVMVAAVNAFNFTDGLDGLLGGVSLIVLLPFLSVSAAALLLVGAVTGFMWYNAHPARVFMGDMGSHAIGAVAAGVYVLYADAWLLPIAAIIPVVAVLSVIIQVASFKTTGKRVFKMSPIQHHFELSGWKETQVTVRFWMITALATAAAWGLMGGKW</sequence>
<keyword evidence="7" id="KW-1003">Cell membrane</keyword>
<keyword evidence="4 7" id="KW-0812">Transmembrane</keyword>
<keyword evidence="10" id="KW-1185">Reference proteome</keyword>
<dbReference type="AlphaFoldDB" id="A0A3G8Y7H3"/>
<dbReference type="Proteomes" id="UP000276417">
    <property type="component" value="Chromosome 1"/>
</dbReference>
<proteinExistence type="inferred from homology"/>
<dbReference type="CDD" id="cd06852">
    <property type="entry name" value="GT_MraY"/>
    <property type="match status" value="1"/>
</dbReference>
<dbReference type="GO" id="GO:0051301">
    <property type="term" value="P:cell division"/>
    <property type="evidence" value="ECO:0007669"/>
    <property type="project" value="UniProtKB-KW"/>
</dbReference>
<evidence type="ECO:0000256" key="1">
    <source>
        <dbReference type="ARBA" id="ARBA00004141"/>
    </source>
</evidence>
<dbReference type="InterPro" id="IPR003524">
    <property type="entry name" value="PNAcMuramoyl-5peptid_Trfase"/>
</dbReference>
<feature type="transmembrane region" description="Helical" evidence="7">
    <location>
        <begin position="236"/>
        <end position="257"/>
    </location>
</feature>
<dbReference type="HAMAP" id="MF_00038">
    <property type="entry name" value="MraY"/>
    <property type="match status" value="1"/>
</dbReference>
<evidence type="ECO:0000256" key="6">
    <source>
        <dbReference type="ARBA" id="ARBA00023136"/>
    </source>
</evidence>
<dbReference type="UniPathway" id="UPA00219"/>
<dbReference type="PROSITE" id="PS01347">
    <property type="entry name" value="MRAY_1"/>
    <property type="match status" value="1"/>
</dbReference>
<keyword evidence="5 7" id="KW-1133">Transmembrane helix</keyword>
<evidence type="ECO:0000256" key="8">
    <source>
        <dbReference type="PIRSR" id="PIRSR600715-1"/>
    </source>
</evidence>
<feature type="transmembrane region" description="Helical" evidence="7">
    <location>
        <begin position="115"/>
        <end position="132"/>
    </location>
</feature>
<keyword evidence="7 8" id="KW-0460">Magnesium</keyword>
<dbReference type="GO" id="GO:0008360">
    <property type="term" value="P:regulation of cell shape"/>
    <property type="evidence" value="ECO:0007669"/>
    <property type="project" value="UniProtKB-KW"/>
</dbReference>
<keyword evidence="7" id="KW-0131">Cell cycle</keyword>
<organism evidence="9 10">
    <name type="scientific">Deinococcus psychrotolerans</name>
    <dbReference type="NCBI Taxonomy" id="2489213"/>
    <lineage>
        <taxon>Bacteria</taxon>
        <taxon>Thermotogati</taxon>
        <taxon>Deinococcota</taxon>
        <taxon>Deinococci</taxon>
        <taxon>Deinococcales</taxon>
        <taxon>Deinococcaceae</taxon>
        <taxon>Deinococcus</taxon>
    </lineage>
</organism>
<protein>
    <recommendedName>
        <fullName evidence="7">Phospho-N-acetylmuramoyl-pentapeptide-transferase</fullName>
        <ecNumber evidence="7">2.7.8.13</ecNumber>
    </recommendedName>
    <alternativeName>
        <fullName evidence="7">UDP-MurNAc-pentapeptide phosphotransferase</fullName>
    </alternativeName>
</protein>
<dbReference type="PANTHER" id="PTHR22926:SF5">
    <property type="entry name" value="PHOSPHO-N-ACETYLMURAMOYL-PENTAPEPTIDE-TRANSFERASE HOMOLOG"/>
    <property type="match status" value="1"/>
</dbReference>
<dbReference type="OrthoDB" id="9805475at2"/>
<dbReference type="Pfam" id="PF00953">
    <property type="entry name" value="Glycos_transf_4"/>
    <property type="match status" value="1"/>
</dbReference>
<dbReference type="RefSeq" id="WP_124867046.1">
    <property type="nucleotide sequence ID" value="NZ_CP034183.1"/>
</dbReference>
<dbReference type="PANTHER" id="PTHR22926">
    <property type="entry name" value="PHOSPHO-N-ACETYLMURAMOYL-PENTAPEPTIDE-TRANSFERASE"/>
    <property type="match status" value="1"/>
</dbReference>
<evidence type="ECO:0000256" key="3">
    <source>
        <dbReference type="ARBA" id="ARBA00022679"/>
    </source>
</evidence>
<feature type="transmembrane region" description="Helical" evidence="7">
    <location>
        <begin position="77"/>
        <end position="95"/>
    </location>
</feature>
<reference evidence="9 10" key="1">
    <citation type="submission" date="2018-11" db="EMBL/GenBank/DDBJ databases">
        <title>Deinococcus shelandsis sp. nov., isolated from South Shetland Islands soil of Antarctica.</title>
        <authorList>
            <person name="Tian J."/>
        </authorList>
    </citation>
    <scope>NUCLEOTIDE SEQUENCE [LARGE SCALE GENOMIC DNA]</scope>
    <source>
        <strain evidence="9 10">S14-83T</strain>
    </source>
</reference>
<comment type="cofactor">
    <cofactor evidence="7 8">
        <name>Mg(2+)</name>
        <dbReference type="ChEBI" id="CHEBI:18420"/>
    </cofactor>
</comment>
<dbReference type="EC" id="2.7.8.13" evidence="7"/>
<dbReference type="GO" id="GO:0005886">
    <property type="term" value="C:plasma membrane"/>
    <property type="evidence" value="ECO:0007669"/>
    <property type="project" value="UniProtKB-SubCell"/>
</dbReference>
<feature type="transmembrane region" description="Helical" evidence="7">
    <location>
        <begin position="209"/>
        <end position="230"/>
    </location>
</feature>
<keyword evidence="6 7" id="KW-0472">Membrane</keyword>
<name>A0A3G8Y7H3_9DEIO</name>